<organism evidence="4 5">
    <name type="scientific">Marinobacterium mangrovicola</name>
    <dbReference type="NCBI Taxonomy" id="1476959"/>
    <lineage>
        <taxon>Bacteria</taxon>
        <taxon>Pseudomonadati</taxon>
        <taxon>Pseudomonadota</taxon>
        <taxon>Gammaproteobacteria</taxon>
        <taxon>Oceanospirillales</taxon>
        <taxon>Oceanospirillaceae</taxon>
        <taxon>Marinobacterium</taxon>
    </lineage>
</organism>
<dbReference type="EMBL" id="SMFU01000008">
    <property type="protein sequence ID" value="TCK07108.1"/>
    <property type="molecule type" value="Genomic_DNA"/>
</dbReference>
<comment type="caution">
    <text evidence="4">The sequence shown here is derived from an EMBL/GenBank/DDBJ whole genome shotgun (WGS) entry which is preliminary data.</text>
</comment>
<evidence type="ECO:0000259" key="3">
    <source>
        <dbReference type="Pfam" id="PF13548"/>
    </source>
</evidence>
<feature type="transmembrane region" description="Helical" evidence="2">
    <location>
        <begin position="90"/>
        <end position="113"/>
    </location>
</feature>
<keyword evidence="2" id="KW-0472">Membrane</keyword>
<evidence type="ECO:0000256" key="1">
    <source>
        <dbReference type="SAM" id="MobiDB-lite"/>
    </source>
</evidence>
<proteinExistence type="predicted"/>
<dbReference type="RefSeq" id="WP_132291136.1">
    <property type="nucleotide sequence ID" value="NZ_SMFU01000008.1"/>
</dbReference>
<protein>
    <submittedName>
        <fullName evidence="4">Uncharacterized protein DUF4126</fullName>
    </submittedName>
</protein>
<name>A0A4R1GGD9_9GAMM</name>
<evidence type="ECO:0000313" key="5">
    <source>
        <dbReference type="Proteomes" id="UP000294546"/>
    </source>
</evidence>
<sequence length="231" mass="24570">MDQLDQITSLIALSMGVAWASGINLYATLLMLGVLNNMGHIDLPPGLEIVGDPLVIMAAGLMYCVEFFADKVPGVDTGWDTLHTFIRIPAGAALAAGAVGDISPVVGLAAAIVGGSVAAGSHSLKAGTRVMINTSPEPVTNWTASFSEDLIVLGGLWAALNHPWWFLAAFVLFILFLIWVLPKLWRGIKRVFGFLARLFGAKEEPEPEVPDFRPGAQPAKPQGLPSSDGRR</sequence>
<accession>A0A4R1GGD9</accession>
<dbReference type="Proteomes" id="UP000294546">
    <property type="component" value="Unassembled WGS sequence"/>
</dbReference>
<reference evidence="4 5" key="1">
    <citation type="submission" date="2019-03" db="EMBL/GenBank/DDBJ databases">
        <title>Genomic Encyclopedia of Archaeal and Bacterial Type Strains, Phase II (KMG-II): from individual species to whole genera.</title>
        <authorList>
            <person name="Goeker M."/>
        </authorList>
    </citation>
    <scope>NUCLEOTIDE SEQUENCE [LARGE SCALE GENOMIC DNA]</scope>
    <source>
        <strain evidence="4 5">DSM 27697</strain>
    </source>
</reference>
<evidence type="ECO:0000313" key="4">
    <source>
        <dbReference type="EMBL" id="TCK07108.1"/>
    </source>
</evidence>
<feature type="transmembrane region" description="Helical" evidence="2">
    <location>
        <begin position="7"/>
        <end position="29"/>
    </location>
</feature>
<feature type="transmembrane region" description="Helical" evidence="2">
    <location>
        <begin position="164"/>
        <end position="181"/>
    </location>
</feature>
<feature type="domain" description="DUF4126" evidence="3">
    <location>
        <begin position="11"/>
        <end position="183"/>
    </location>
</feature>
<dbReference type="Pfam" id="PF13548">
    <property type="entry name" value="DUF4126"/>
    <property type="match status" value="1"/>
</dbReference>
<feature type="transmembrane region" description="Helical" evidence="2">
    <location>
        <begin position="49"/>
        <end position="69"/>
    </location>
</feature>
<feature type="region of interest" description="Disordered" evidence="1">
    <location>
        <begin position="204"/>
        <end position="231"/>
    </location>
</feature>
<keyword evidence="2" id="KW-1133">Transmembrane helix</keyword>
<evidence type="ECO:0000256" key="2">
    <source>
        <dbReference type="SAM" id="Phobius"/>
    </source>
</evidence>
<keyword evidence="5" id="KW-1185">Reference proteome</keyword>
<keyword evidence="2" id="KW-0812">Transmembrane</keyword>
<dbReference type="InterPro" id="IPR025196">
    <property type="entry name" value="DUF4126"/>
</dbReference>
<gene>
    <name evidence="4" type="ORF">CLV83_1965</name>
</gene>
<dbReference type="AlphaFoldDB" id="A0A4R1GGD9"/>
<dbReference type="OrthoDB" id="181455at2"/>